<feature type="domain" description="Mannose-6-phosphate isomerase type II C-terminal" evidence="10">
    <location>
        <begin position="381"/>
        <end position="495"/>
    </location>
</feature>
<comment type="caution">
    <text evidence="12">The sequence shown here is derived from an EMBL/GenBank/DDBJ whole genome shotgun (WGS) entry which is preliminary data.</text>
</comment>
<dbReference type="InterPro" id="IPR006375">
    <property type="entry name" value="Man1P_GuaTrfase/Man6P_Isoase"/>
</dbReference>
<dbReference type="PANTHER" id="PTHR46390">
    <property type="entry name" value="MANNOSE-1-PHOSPHATE GUANYLYLTRANSFERASE"/>
    <property type="match status" value="1"/>
</dbReference>
<dbReference type="Proteomes" id="UP000320813">
    <property type="component" value="Unassembled WGS sequence"/>
</dbReference>
<evidence type="ECO:0000256" key="2">
    <source>
        <dbReference type="ARBA" id="ARBA00012387"/>
    </source>
</evidence>
<evidence type="ECO:0000313" key="13">
    <source>
        <dbReference type="Proteomes" id="UP000320813"/>
    </source>
</evidence>
<dbReference type="Gene3D" id="2.60.120.10">
    <property type="entry name" value="Jelly Rolls"/>
    <property type="match status" value="1"/>
</dbReference>
<evidence type="ECO:0000259" key="9">
    <source>
        <dbReference type="Pfam" id="PF00483"/>
    </source>
</evidence>
<dbReference type="Pfam" id="PF01050">
    <property type="entry name" value="MannoseP_isomer"/>
    <property type="match status" value="1"/>
</dbReference>
<comment type="similarity">
    <text evidence="1 8">Belongs to the mannose-6-phosphate isomerase type 2 family.</text>
</comment>
<evidence type="ECO:0000256" key="1">
    <source>
        <dbReference type="ARBA" id="ARBA00006115"/>
    </source>
</evidence>
<dbReference type="FunFam" id="2.60.120.10:FF:000032">
    <property type="entry name" value="Mannose-1-phosphate guanylyltransferase/mannose-6-phosphate isomerase"/>
    <property type="match status" value="1"/>
</dbReference>
<dbReference type="Gene3D" id="3.90.550.10">
    <property type="entry name" value="Spore Coat Polysaccharide Biosynthesis Protein SpsA, Chain A"/>
    <property type="match status" value="1"/>
</dbReference>
<keyword evidence="12" id="KW-0413">Isomerase</keyword>
<organism evidence="12 13">
    <name type="scientific">Candidatus Acidulodesulfobacterium ferriphilum</name>
    <dbReference type="NCBI Taxonomy" id="2597223"/>
    <lineage>
        <taxon>Bacteria</taxon>
        <taxon>Deltaproteobacteria</taxon>
        <taxon>Candidatus Acidulodesulfobacterales</taxon>
        <taxon>Candidatus Acidulodesulfobacterium</taxon>
    </lineage>
</organism>
<dbReference type="AlphaFoldDB" id="A0A519BA17"/>
<dbReference type="GO" id="GO:0004475">
    <property type="term" value="F:mannose-1-phosphate guanylyltransferase (GTP) activity"/>
    <property type="evidence" value="ECO:0007669"/>
    <property type="project" value="UniProtKB-EC"/>
</dbReference>
<evidence type="ECO:0000259" key="10">
    <source>
        <dbReference type="Pfam" id="PF01050"/>
    </source>
</evidence>
<dbReference type="InterPro" id="IPR029044">
    <property type="entry name" value="Nucleotide-diphossugar_trans"/>
</dbReference>
<accession>A0A519BA17</accession>
<evidence type="ECO:0000256" key="8">
    <source>
        <dbReference type="RuleBase" id="RU004190"/>
    </source>
</evidence>
<keyword evidence="5" id="KW-0547">Nucleotide-binding</keyword>
<dbReference type="NCBIfam" id="TIGR01479">
    <property type="entry name" value="GMP_PMI"/>
    <property type="match status" value="1"/>
</dbReference>
<dbReference type="CDD" id="cd02509">
    <property type="entry name" value="GDP-M1P_Guanylyltransferase"/>
    <property type="match status" value="1"/>
</dbReference>
<comment type="catalytic activity">
    <reaction evidence="7">
        <text>alpha-D-mannose 1-phosphate + GTP + H(+) = GDP-alpha-D-mannose + diphosphate</text>
        <dbReference type="Rhea" id="RHEA:15229"/>
        <dbReference type="ChEBI" id="CHEBI:15378"/>
        <dbReference type="ChEBI" id="CHEBI:33019"/>
        <dbReference type="ChEBI" id="CHEBI:37565"/>
        <dbReference type="ChEBI" id="CHEBI:57527"/>
        <dbReference type="ChEBI" id="CHEBI:58409"/>
        <dbReference type="EC" id="2.7.7.13"/>
    </reaction>
</comment>
<keyword evidence="3 12" id="KW-0808">Transferase</keyword>
<dbReference type="InterPro" id="IPR001538">
    <property type="entry name" value="Man6P_isomerase-2_C"/>
</dbReference>
<evidence type="ECO:0000256" key="3">
    <source>
        <dbReference type="ARBA" id="ARBA00022679"/>
    </source>
</evidence>
<dbReference type="InterPro" id="IPR049577">
    <property type="entry name" value="GMPP_N"/>
</dbReference>
<dbReference type="Pfam" id="PF22640">
    <property type="entry name" value="ManC_GMP_beta-helix"/>
    <property type="match status" value="1"/>
</dbReference>
<keyword evidence="6" id="KW-0342">GTP-binding</keyword>
<dbReference type="InterPro" id="IPR051161">
    <property type="entry name" value="Mannose-6P_isomerase_type2"/>
</dbReference>
<sequence length="501" mass="56520">MTNVILCGGSGTRLWPISRKFFPKQFYKLIDNMSLFQMTVLRNRDFCGDFLIVTNKDQYFIALDQLEEIGVKNYRFILEPAGRNTAAAIALSCFDAVKNQNKNDVLFVTPSDHLIKNQNSYKKVIEIAKTSAKDGNIVMFGIKPSSPETGYGYIEVISNGGGVGLIDKINNKNNHNPDKNILLNPNTFDGVDLYEDVFSVAFFKEKPDKETACRYLSSGNFYWNSGMFMFKPEVLLKELKTICPNIYESSNTAYGNAKKDGSMVRILENDMLNIEENSIDFALLEKTPMVKAILADIEWSDLGSFDSLYDEFKKDENNNAVLKGALNINSKNNLIMSSSRMVATIDIEDLIVIDTDDALLIAKRGSSQNVKKIVEELKKSNSELHAQHMTVHRPWGSYTILLESSLYKIKKISVKPGAKLSLQKHFHRSEHWIVTSGTALVTVDDKTVLLKANESTYIPIGSVHRLENPGLIPLVLIEAQVGEYLKEDDIVRLEDDYYRID</sequence>
<protein>
    <recommendedName>
        <fullName evidence="2">mannose-1-phosphate guanylyltransferase</fullName>
        <ecNumber evidence="2">2.7.7.13</ecNumber>
    </recommendedName>
</protein>
<dbReference type="InterPro" id="IPR054566">
    <property type="entry name" value="ManC/GMP-like_b-helix"/>
</dbReference>
<evidence type="ECO:0000259" key="11">
    <source>
        <dbReference type="Pfam" id="PF22640"/>
    </source>
</evidence>
<dbReference type="InterPro" id="IPR005835">
    <property type="entry name" value="NTP_transferase_dom"/>
</dbReference>
<evidence type="ECO:0000256" key="5">
    <source>
        <dbReference type="ARBA" id="ARBA00022741"/>
    </source>
</evidence>
<evidence type="ECO:0000313" key="12">
    <source>
        <dbReference type="EMBL" id="RZD14130.1"/>
    </source>
</evidence>
<keyword evidence="4 12" id="KW-0548">Nucleotidyltransferase</keyword>
<dbReference type="CDD" id="cd02213">
    <property type="entry name" value="cupin_PMI_typeII_C"/>
    <property type="match status" value="1"/>
</dbReference>
<dbReference type="SUPFAM" id="SSF51182">
    <property type="entry name" value="RmlC-like cupins"/>
    <property type="match status" value="1"/>
</dbReference>
<feature type="domain" description="Nucleotidyl transferase" evidence="9">
    <location>
        <begin position="3"/>
        <end position="160"/>
    </location>
</feature>
<dbReference type="GO" id="GO:0009298">
    <property type="term" value="P:GDP-mannose biosynthetic process"/>
    <property type="evidence" value="ECO:0007669"/>
    <property type="project" value="TreeGrafter"/>
</dbReference>
<dbReference type="SUPFAM" id="SSF53448">
    <property type="entry name" value="Nucleotide-diphospho-sugar transferases"/>
    <property type="match status" value="1"/>
</dbReference>
<dbReference type="InterPro" id="IPR011051">
    <property type="entry name" value="RmlC_Cupin_sf"/>
</dbReference>
<evidence type="ECO:0000256" key="6">
    <source>
        <dbReference type="ARBA" id="ARBA00023134"/>
    </source>
</evidence>
<name>A0A519BA17_9DELT</name>
<reference evidence="12 13" key="1">
    <citation type="submission" date="2019-01" db="EMBL/GenBank/DDBJ databases">
        <title>Insights into ecological role of a new deltaproteobacterial order Candidatus Sinidesulfobacterales (Sva0485) by metagenomics and metatranscriptomics.</title>
        <authorList>
            <person name="Tan S."/>
            <person name="Liu J."/>
            <person name="Fang Y."/>
            <person name="Hedlund B.P."/>
            <person name="Lian Z.H."/>
            <person name="Huang L.Y."/>
            <person name="Li J.T."/>
            <person name="Huang L.N."/>
            <person name="Li W.J."/>
            <person name="Jiang H.C."/>
            <person name="Dong H.L."/>
            <person name="Shu W.S."/>
        </authorList>
    </citation>
    <scope>NUCLEOTIDE SEQUENCE [LARGE SCALE GENOMIC DNA]</scope>
    <source>
        <strain evidence="12">AP3</strain>
    </source>
</reference>
<proteinExistence type="inferred from homology"/>
<dbReference type="GO" id="GO:0000271">
    <property type="term" value="P:polysaccharide biosynthetic process"/>
    <property type="evidence" value="ECO:0007669"/>
    <property type="project" value="InterPro"/>
</dbReference>
<dbReference type="InterPro" id="IPR014710">
    <property type="entry name" value="RmlC-like_jellyroll"/>
</dbReference>
<dbReference type="Pfam" id="PF00483">
    <property type="entry name" value="NTP_transferase"/>
    <property type="match status" value="2"/>
</dbReference>
<evidence type="ECO:0000256" key="4">
    <source>
        <dbReference type="ARBA" id="ARBA00022695"/>
    </source>
</evidence>
<dbReference type="GO" id="GO:0005525">
    <property type="term" value="F:GTP binding"/>
    <property type="evidence" value="ECO:0007669"/>
    <property type="project" value="UniProtKB-KW"/>
</dbReference>
<feature type="domain" description="MannoseP isomerase/GMP-like beta-helix" evidence="11">
    <location>
        <begin position="326"/>
        <end position="377"/>
    </location>
</feature>
<dbReference type="EC" id="2.7.7.13" evidence="2"/>
<dbReference type="PANTHER" id="PTHR46390:SF1">
    <property type="entry name" value="MANNOSE-1-PHOSPHATE GUANYLYLTRANSFERASE"/>
    <property type="match status" value="1"/>
</dbReference>
<gene>
    <name evidence="12" type="ORF">EVJ47_07815</name>
</gene>
<evidence type="ECO:0000256" key="7">
    <source>
        <dbReference type="ARBA" id="ARBA00047343"/>
    </source>
</evidence>
<dbReference type="GO" id="GO:0016853">
    <property type="term" value="F:isomerase activity"/>
    <property type="evidence" value="ECO:0007669"/>
    <property type="project" value="UniProtKB-KW"/>
</dbReference>
<feature type="domain" description="Nucleotidyl transferase" evidence="9">
    <location>
        <begin position="198"/>
        <end position="317"/>
    </location>
</feature>
<dbReference type="EMBL" id="SGBD01000004">
    <property type="protein sequence ID" value="RZD14130.1"/>
    <property type="molecule type" value="Genomic_DNA"/>
</dbReference>